<reference evidence="7 8" key="1">
    <citation type="submission" date="2018-02" db="EMBL/GenBank/DDBJ databases">
        <title>The genomes of Aspergillus section Nigri reveals drivers in fungal speciation.</title>
        <authorList>
            <consortium name="DOE Joint Genome Institute"/>
            <person name="Vesth T.C."/>
            <person name="Nybo J."/>
            <person name="Theobald S."/>
            <person name="Brandl J."/>
            <person name="Frisvad J.C."/>
            <person name="Nielsen K.F."/>
            <person name="Lyhne E.K."/>
            <person name="Kogle M.E."/>
            <person name="Kuo A."/>
            <person name="Riley R."/>
            <person name="Clum A."/>
            <person name="Nolan M."/>
            <person name="Lipzen A."/>
            <person name="Salamov A."/>
            <person name="Henrissat B."/>
            <person name="Wiebenga A."/>
            <person name="De vries R.P."/>
            <person name="Grigoriev I.V."/>
            <person name="Mortensen U.H."/>
            <person name="Andersen M.R."/>
            <person name="Baker S.E."/>
        </authorList>
    </citation>
    <scope>NUCLEOTIDE SEQUENCE [LARGE SCALE GENOMIC DNA]</scope>
    <source>
        <strain evidence="7 8">CBS 115571</strain>
    </source>
</reference>
<dbReference type="SMART" id="SM00392">
    <property type="entry name" value="PROF"/>
    <property type="match status" value="1"/>
</dbReference>
<evidence type="ECO:0000256" key="2">
    <source>
        <dbReference type="ARBA" id="ARBA00010058"/>
    </source>
</evidence>
<dbReference type="GO" id="GO:0005856">
    <property type="term" value="C:cytoskeleton"/>
    <property type="evidence" value="ECO:0007669"/>
    <property type="project" value="UniProtKB-SubCell"/>
</dbReference>
<protein>
    <recommendedName>
        <fullName evidence="6">Profilin</fullName>
    </recommendedName>
</protein>
<keyword evidence="4 6" id="KW-0009">Actin-binding</keyword>
<evidence type="ECO:0000256" key="6">
    <source>
        <dbReference type="RuleBase" id="RU003909"/>
    </source>
</evidence>
<dbReference type="PANTHER" id="PTHR11604">
    <property type="entry name" value="PROFILIN"/>
    <property type="match status" value="1"/>
</dbReference>
<keyword evidence="8" id="KW-1185">Reference proteome</keyword>
<dbReference type="PANTHER" id="PTHR11604:SF0">
    <property type="entry name" value="PROFILIN"/>
    <property type="match status" value="1"/>
</dbReference>
<keyword evidence="3" id="KW-0963">Cytoplasm</keyword>
<dbReference type="GO" id="GO:0005938">
    <property type="term" value="C:cell cortex"/>
    <property type="evidence" value="ECO:0007669"/>
    <property type="project" value="TreeGrafter"/>
</dbReference>
<proteinExistence type="inferred from homology"/>
<dbReference type="InterPro" id="IPR005455">
    <property type="entry name" value="PFN_euk"/>
</dbReference>
<evidence type="ECO:0000256" key="1">
    <source>
        <dbReference type="ARBA" id="ARBA00004245"/>
    </source>
</evidence>
<evidence type="ECO:0000256" key="5">
    <source>
        <dbReference type="ARBA" id="ARBA00023212"/>
    </source>
</evidence>
<dbReference type="InterPro" id="IPR036140">
    <property type="entry name" value="PFN_sf"/>
</dbReference>
<dbReference type="EMBL" id="KZ825176">
    <property type="protein sequence ID" value="PYI15963.1"/>
    <property type="molecule type" value="Genomic_DNA"/>
</dbReference>
<evidence type="ECO:0000313" key="7">
    <source>
        <dbReference type="EMBL" id="PYI15963.1"/>
    </source>
</evidence>
<sequence length="128" mass="13532">MSFQGYVDSSLVGTGKIDKAAIFSGQGDSCWASSTPGFSVTPTELQAIIQGLSDTSSLYSQGIYLESQKYAVTAASGKSIYCNKDNEGVYVYKTNQTLILAHSPEGVKHEDAVQAVEALGVYLTGVGY</sequence>
<dbReference type="OMA" id="QGQKFML"/>
<gene>
    <name evidence="7" type="ORF">BO99DRAFT_366982</name>
</gene>
<dbReference type="Gene3D" id="3.30.450.30">
    <property type="entry name" value="Dynein light chain 2a, cytoplasmic"/>
    <property type="match status" value="1"/>
</dbReference>
<name>A0A2V5H561_ASPV1</name>
<organism evidence="7 8">
    <name type="scientific">Aspergillus violaceofuscus (strain CBS 115571)</name>
    <dbReference type="NCBI Taxonomy" id="1450538"/>
    <lineage>
        <taxon>Eukaryota</taxon>
        <taxon>Fungi</taxon>
        <taxon>Dikarya</taxon>
        <taxon>Ascomycota</taxon>
        <taxon>Pezizomycotina</taxon>
        <taxon>Eurotiomycetes</taxon>
        <taxon>Eurotiomycetidae</taxon>
        <taxon>Eurotiales</taxon>
        <taxon>Aspergillaceae</taxon>
        <taxon>Aspergillus</taxon>
    </lineage>
</organism>
<dbReference type="GO" id="GO:0003785">
    <property type="term" value="F:actin monomer binding"/>
    <property type="evidence" value="ECO:0007669"/>
    <property type="project" value="TreeGrafter"/>
</dbReference>
<comment type="similarity">
    <text evidence="2 6">Belongs to the profilin family.</text>
</comment>
<dbReference type="Pfam" id="PF00235">
    <property type="entry name" value="Profilin"/>
    <property type="match status" value="1"/>
</dbReference>
<dbReference type="STRING" id="1450538.A0A2V5H561"/>
<dbReference type="AlphaFoldDB" id="A0A2V5H561"/>
<dbReference type="SUPFAM" id="SSF55770">
    <property type="entry name" value="Profilin (actin-binding protein)"/>
    <property type="match status" value="1"/>
</dbReference>
<evidence type="ECO:0000256" key="4">
    <source>
        <dbReference type="ARBA" id="ARBA00023203"/>
    </source>
</evidence>
<dbReference type="InterPro" id="IPR048278">
    <property type="entry name" value="PFN"/>
</dbReference>
<keyword evidence="5" id="KW-0206">Cytoskeleton</keyword>
<dbReference type="Proteomes" id="UP000249829">
    <property type="component" value="Unassembled WGS sequence"/>
</dbReference>
<dbReference type="PRINTS" id="PR00392">
    <property type="entry name" value="PROFILIN"/>
</dbReference>
<evidence type="ECO:0000256" key="3">
    <source>
        <dbReference type="ARBA" id="ARBA00022490"/>
    </source>
</evidence>
<evidence type="ECO:0000313" key="8">
    <source>
        <dbReference type="Proteomes" id="UP000249829"/>
    </source>
</evidence>
<dbReference type="CDD" id="cd00148">
    <property type="entry name" value="PROF"/>
    <property type="match status" value="1"/>
</dbReference>
<accession>A0A2V5H561</accession>
<comment type="subcellular location">
    <subcellularLocation>
        <location evidence="1">Cytoplasm</location>
        <location evidence="1">Cytoskeleton</location>
    </subcellularLocation>
</comment>